<name>A0A835IB27_9MAGN</name>
<evidence type="ECO:0000313" key="2">
    <source>
        <dbReference type="EMBL" id="KAF9615620.1"/>
    </source>
</evidence>
<proteinExistence type="predicted"/>
<feature type="region of interest" description="Disordered" evidence="1">
    <location>
        <begin position="244"/>
        <end position="263"/>
    </location>
</feature>
<sequence>MIELNKKWDGNKIRVVNDEKGRPNNRAVQRKLAGMEGALARSKVPLSEFETWYDLPEPLRDDLWEAMQKEEFGSSVEHDDRSVKWLRARQKKNDEFVNDATMEIAERIGVKCSLTLKSNIVAKGLVFKNTRPQEKINDIPLGEANFQVQIDTVIKPNPPLPVPVGDLRFVKDEEKLDLLRSEKARKDNKGKQIKDFGVVAKMCKILQYYGVDNNYDNKDCKLIVGPIESNDGLRSSKEEFWDSGALPATTPAPLPASSTPSGGDVDETDDFDVFYLIFMDKVPRSILPEHYLWRALASVRAGQQEILVSTREVLASNEVIQGSLHQLLEANGVRPNKVLIKNASQSKKF</sequence>
<dbReference type="EMBL" id="JADFTS010000003">
    <property type="protein sequence ID" value="KAF9615620.1"/>
    <property type="molecule type" value="Genomic_DNA"/>
</dbReference>
<protein>
    <submittedName>
        <fullName evidence="2">Uncharacterized protein</fullName>
    </submittedName>
</protein>
<accession>A0A835IB27</accession>
<dbReference type="Proteomes" id="UP000631114">
    <property type="component" value="Unassembled WGS sequence"/>
</dbReference>
<gene>
    <name evidence="2" type="ORF">IFM89_024813</name>
</gene>
<organism evidence="2 3">
    <name type="scientific">Coptis chinensis</name>
    <dbReference type="NCBI Taxonomy" id="261450"/>
    <lineage>
        <taxon>Eukaryota</taxon>
        <taxon>Viridiplantae</taxon>
        <taxon>Streptophyta</taxon>
        <taxon>Embryophyta</taxon>
        <taxon>Tracheophyta</taxon>
        <taxon>Spermatophyta</taxon>
        <taxon>Magnoliopsida</taxon>
        <taxon>Ranunculales</taxon>
        <taxon>Ranunculaceae</taxon>
        <taxon>Coptidoideae</taxon>
        <taxon>Coptis</taxon>
    </lineage>
</organism>
<evidence type="ECO:0000313" key="3">
    <source>
        <dbReference type="Proteomes" id="UP000631114"/>
    </source>
</evidence>
<reference evidence="2 3" key="1">
    <citation type="submission" date="2020-10" db="EMBL/GenBank/DDBJ databases">
        <title>The Coptis chinensis genome and diversification of protoberbering-type alkaloids.</title>
        <authorList>
            <person name="Wang B."/>
            <person name="Shu S."/>
            <person name="Song C."/>
            <person name="Liu Y."/>
        </authorList>
    </citation>
    <scope>NUCLEOTIDE SEQUENCE [LARGE SCALE GENOMIC DNA]</scope>
    <source>
        <strain evidence="2">HL-2020</strain>
        <tissue evidence="2">Leaf</tissue>
    </source>
</reference>
<evidence type="ECO:0000256" key="1">
    <source>
        <dbReference type="SAM" id="MobiDB-lite"/>
    </source>
</evidence>
<comment type="caution">
    <text evidence="2">The sequence shown here is derived from an EMBL/GenBank/DDBJ whole genome shotgun (WGS) entry which is preliminary data.</text>
</comment>
<keyword evidence="3" id="KW-1185">Reference proteome</keyword>
<dbReference type="AlphaFoldDB" id="A0A835IB27"/>